<keyword evidence="1" id="KW-0472">Membrane</keyword>
<gene>
    <name evidence="2" type="ORF">F3Y22_tig00113338pilonHSYRG00095</name>
</gene>
<feature type="transmembrane region" description="Helical" evidence="1">
    <location>
        <begin position="139"/>
        <end position="165"/>
    </location>
</feature>
<comment type="caution">
    <text evidence="2">The sequence shown here is derived from an EMBL/GenBank/DDBJ whole genome shotgun (WGS) entry which is preliminary data.</text>
</comment>
<feature type="transmembrane region" description="Helical" evidence="1">
    <location>
        <begin position="98"/>
        <end position="119"/>
    </location>
</feature>
<dbReference type="AlphaFoldDB" id="A0A6A2Y2T1"/>
<keyword evidence="3" id="KW-1185">Reference proteome</keyword>
<sequence length="198" mass="21507">MALPAMMKVLGLILGVGLIVFMAFLTDASIELLLRFSKAAKTSFYGGCIWKDLIADSLRFSSALSVALAIVFLVITLGTAMFELISGTIMMPKLLPDVVDLASFWELFTVFPVVVTAYLCHYNGMQVRSARPLAQSNPSIWVAFQFTGATAAVCLGFVFPAAVTLRDRHVISTTKDRILAIVMIVLAVFSNLVAIYSN</sequence>
<reference evidence="2" key="1">
    <citation type="submission" date="2019-09" db="EMBL/GenBank/DDBJ databases">
        <title>Draft genome information of white flower Hibiscus syriacus.</title>
        <authorList>
            <person name="Kim Y.-M."/>
        </authorList>
    </citation>
    <scope>NUCLEOTIDE SEQUENCE [LARGE SCALE GENOMIC DNA]</scope>
    <source>
        <strain evidence="2">YM2019G1</strain>
    </source>
</reference>
<dbReference type="PANTHER" id="PTHR22950:SF643">
    <property type="entry name" value="AMINO ACID TRANSPORTER AVT6A"/>
    <property type="match status" value="1"/>
</dbReference>
<dbReference type="EMBL" id="VEPZ02001706">
    <property type="protein sequence ID" value="KAE8662394.1"/>
    <property type="molecule type" value="Genomic_DNA"/>
</dbReference>
<evidence type="ECO:0000313" key="2">
    <source>
        <dbReference type="EMBL" id="KAE8662394.1"/>
    </source>
</evidence>
<accession>A0A6A2Y2T1</accession>
<dbReference type="GO" id="GO:0016020">
    <property type="term" value="C:membrane"/>
    <property type="evidence" value="ECO:0007669"/>
    <property type="project" value="TreeGrafter"/>
</dbReference>
<evidence type="ECO:0000256" key="1">
    <source>
        <dbReference type="SAM" id="Phobius"/>
    </source>
</evidence>
<evidence type="ECO:0000313" key="3">
    <source>
        <dbReference type="Proteomes" id="UP000436088"/>
    </source>
</evidence>
<proteinExistence type="predicted"/>
<keyword evidence="1" id="KW-1133">Transmembrane helix</keyword>
<protein>
    <submittedName>
        <fullName evidence="2">Transmembrane amino acid transporter family protein isoform 3</fullName>
    </submittedName>
</protein>
<dbReference type="Proteomes" id="UP000436088">
    <property type="component" value="Unassembled WGS sequence"/>
</dbReference>
<keyword evidence="1 2" id="KW-0812">Transmembrane</keyword>
<dbReference type="GO" id="GO:0015179">
    <property type="term" value="F:L-amino acid transmembrane transporter activity"/>
    <property type="evidence" value="ECO:0007669"/>
    <property type="project" value="TreeGrafter"/>
</dbReference>
<feature type="transmembrane region" description="Helical" evidence="1">
    <location>
        <begin position="63"/>
        <end position="86"/>
    </location>
</feature>
<name>A0A6A2Y2T1_HIBSY</name>
<feature type="transmembrane region" description="Helical" evidence="1">
    <location>
        <begin position="177"/>
        <end position="196"/>
    </location>
</feature>
<organism evidence="2 3">
    <name type="scientific">Hibiscus syriacus</name>
    <name type="common">Rose of Sharon</name>
    <dbReference type="NCBI Taxonomy" id="106335"/>
    <lineage>
        <taxon>Eukaryota</taxon>
        <taxon>Viridiplantae</taxon>
        <taxon>Streptophyta</taxon>
        <taxon>Embryophyta</taxon>
        <taxon>Tracheophyta</taxon>
        <taxon>Spermatophyta</taxon>
        <taxon>Magnoliopsida</taxon>
        <taxon>eudicotyledons</taxon>
        <taxon>Gunneridae</taxon>
        <taxon>Pentapetalae</taxon>
        <taxon>rosids</taxon>
        <taxon>malvids</taxon>
        <taxon>Malvales</taxon>
        <taxon>Malvaceae</taxon>
        <taxon>Malvoideae</taxon>
        <taxon>Hibiscus</taxon>
    </lineage>
</organism>
<dbReference type="PANTHER" id="PTHR22950">
    <property type="entry name" value="AMINO ACID TRANSPORTER"/>
    <property type="match status" value="1"/>
</dbReference>